<feature type="domain" description="MOFRL-associated" evidence="10">
    <location>
        <begin position="30"/>
        <end position="279"/>
    </location>
</feature>
<evidence type="ECO:0000256" key="7">
    <source>
        <dbReference type="ARBA" id="ARBA00022777"/>
    </source>
</evidence>
<dbReference type="Gene3D" id="3.40.50.10180">
    <property type="entry name" value="Glycerate kinase, MOFRL-like N-terminal domain"/>
    <property type="match status" value="1"/>
</dbReference>
<keyword evidence="7 12" id="KW-0418">Kinase</keyword>
<evidence type="ECO:0000259" key="10">
    <source>
        <dbReference type="Pfam" id="PF13660"/>
    </source>
</evidence>
<dbReference type="Pfam" id="PF13660">
    <property type="entry name" value="DUF4147"/>
    <property type="match status" value="1"/>
</dbReference>
<gene>
    <name evidence="12 13" type="primary">glyctk</name>
</gene>
<accession>A0A6P8FKF5</accession>
<evidence type="ECO:0000256" key="5">
    <source>
        <dbReference type="ARBA" id="ARBA00022679"/>
    </source>
</evidence>
<dbReference type="GeneID" id="105895955"/>
<dbReference type="InterPro" id="IPR037035">
    <property type="entry name" value="GK-like_C_sf"/>
</dbReference>
<organism evidence="11 12">
    <name type="scientific">Clupea harengus</name>
    <name type="common">Atlantic herring</name>
    <dbReference type="NCBI Taxonomy" id="7950"/>
    <lineage>
        <taxon>Eukaryota</taxon>
        <taxon>Metazoa</taxon>
        <taxon>Chordata</taxon>
        <taxon>Craniata</taxon>
        <taxon>Vertebrata</taxon>
        <taxon>Euteleostomi</taxon>
        <taxon>Actinopterygii</taxon>
        <taxon>Neopterygii</taxon>
        <taxon>Teleostei</taxon>
        <taxon>Clupei</taxon>
        <taxon>Clupeiformes</taxon>
        <taxon>Clupeoidei</taxon>
        <taxon>Clupeidae</taxon>
        <taxon>Clupea</taxon>
    </lineage>
</organism>
<evidence type="ECO:0000256" key="4">
    <source>
        <dbReference type="ARBA" id="ARBA00020720"/>
    </source>
</evidence>
<dbReference type="SUPFAM" id="SSF82544">
    <property type="entry name" value="GckA/TtuD-like"/>
    <property type="match status" value="1"/>
</dbReference>
<evidence type="ECO:0000256" key="3">
    <source>
        <dbReference type="ARBA" id="ARBA00012101"/>
    </source>
</evidence>
<comment type="catalytic activity">
    <reaction evidence="1">
        <text>(R)-glycerate + ATP = (2R)-3-phosphoglycerate + ADP + H(+)</text>
        <dbReference type="Rhea" id="RHEA:23516"/>
        <dbReference type="ChEBI" id="CHEBI:15378"/>
        <dbReference type="ChEBI" id="CHEBI:16659"/>
        <dbReference type="ChEBI" id="CHEBI:30616"/>
        <dbReference type="ChEBI" id="CHEBI:58272"/>
        <dbReference type="ChEBI" id="CHEBI:456216"/>
        <dbReference type="EC" id="2.7.1.31"/>
    </reaction>
</comment>
<comment type="similarity">
    <text evidence="2">Belongs to the glycerate kinase type-2 family.</text>
</comment>
<reference evidence="12 13" key="1">
    <citation type="submission" date="2025-04" db="UniProtKB">
        <authorList>
            <consortium name="RefSeq"/>
        </authorList>
    </citation>
    <scope>IDENTIFICATION</scope>
</reference>
<evidence type="ECO:0000313" key="12">
    <source>
        <dbReference type="RefSeq" id="XP_031424131.1"/>
    </source>
</evidence>
<protein>
    <recommendedName>
        <fullName evidence="4">Glycerate kinase</fullName>
        <ecNumber evidence="3">2.7.1.31</ecNumber>
    </recommendedName>
</protein>
<dbReference type="KEGG" id="char:105895955"/>
<evidence type="ECO:0000313" key="13">
    <source>
        <dbReference type="RefSeq" id="XP_031424132.1"/>
    </source>
</evidence>
<dbReference type="Pfam" id="PF05161">
    <property type="entry name" value="MOFRL"/>
    <property type="match status" value="1"/>
</dbReference>
<keyword evidence="8" id="KW-0067">ATP-binding</keyword>
<dbReference type="EC" id="2.7.1.31" evidence="3"/>
<dbReference type="InterPro" id="IPR039760">
    <property type="entry name" value="MOFRL_protein"/>
</dbReference>
<dbReference type="InterPro" id="IPR007835">
    <property type="entry name" value="MOFRL"/>
</dbReference>
<evidence type="ECO:0000259" key="9">
    <source>
        <dbReference type="Pfam" id="PF05161"/>
    </source>
</evidence>
<sequence>MARVLSLSRCVSAQQPLWLAVRSMSLEQRAREVFAAAVEAVQPDRVVRQCLERSGNQLKVGGQSFKLHHNIHLVGFGKAVLGMAAEAERIVGEHLVRGVISVPHGIQDTLKQHGKEQMLLPNGSRITVMEGAKHNLPDADAQRAAESIRQLASSLTDSDLLLVLISGGGSALLPAPVPPISLQEKQDVTRQLAAAGATIQELNTVRRSISLLKGGGLAACAQPAQLVSLILSDVIGDPLDLIASGPTVQCEMWPEQVWAILERYGLSSSLPASVTEVLRQAGSQTARLGATGSADETRVLNAVIGSNGIALERAGRRARELGLRPLVLSPGVCGDVRSVARFYGLLARFACSPVTPGQPVPLPELADQVLQLGPEVGVESWDIMRTLKVLEDSRDETWGATCLLAGGEPTVQLTGKGRGGRNQELALRTGLELGEGLGAGGGQGPVFLSGGTDGQDGPTEAAGAVTDGGLAAEAQGQGLQTDSFLANNDSFTFFSSLLQGKRLLMPGLTGTNVMDVHVMLLPPPPSYTKAH</sequence>
<evidence type="ECO:0000256" key="8">
    <source>
        <dbReference type="ARBA" id="ARBA00022840"/>
    </source>
</evidence>
<dbReference type="InterPro" id="IPR025286">
    <property type="entry name" value="MOFRL_assoc_dom"/>
</dbReference>
<dbReference type="FunFam" id="3.40.50.10180:FF:000001">
    <property type="entry name" value="Glycerate kinase"/>
    <property type="match status" value="1"/>
</dbReference>
<dbReference type="GO" id="GO:0008887">
    <property type="term" value="F:glycerate kinase activity"/>
    <property type="evidence" value="ECO:0007669"/>
    <property type="project" value="UniProtKB-EC"/>
</dbReference>
<keyword evidence="6" id="KW-0547">Nucleotide-binding</keyword>
<dbReference type="InterPro" id="IPR038614">
    <property type="entry name" value="GK_N_sf"/>
</dbReference>
<dbReference type="GO" id="GO:0005737">
    <property type="term" value="C:cytoplasm"/>
    <property type="evidence" value="ECO:0007669"/>
    <property type="project" value="TreeGrafter"/>
</dbReference>
<dbReference type="OrthoDB" id="44918at2759"/>
<dbReference type="Proteomes" id="UP000515152">
    <property type="component" value="Chromosome 5"/>
</dbReference>
<dbReference type="PANTHER" id="PTHR12227:SF0">
    <property type="entry name" value="GLYCERATE KINASE"/>
    <property type="match status" value="1"/>
</dbReference>
<dbReference type="CTD" id="132158"/>
<evidence type="ECO:0000256" key="2">
    <source>
        <dbReference type="ARBA" id="ARBA00005393"/>
    </source>
</evidence>
<dbReference type="RefSeq" id="XP_031424131.1">
    <property type="nucleotide sequence ID" value="XM_031568271.2"/>
</dbReference>
<keyword evidence="11" id="KW-1185">Reference proteome</keyword>
<dbReference type="Gene3D" id="3.40.1480.10">
    <property type="entry name" value="MOFRL domain"/>
    <property type="match status" value="1"/>
</dbReference>
<evidence type="ECO:0000256" key="6">
    <source>
        <dbReference type="ARBA" id="ARBA00022741"/>
    </source>
</evidence>
<dbReference type="GeneTree" id="ENSGT00390000014365"/>
<name>A0A6P8FKF5_CLUHA</name>
<dbReference type="RefSeq" id="XP_031424132.1">
    <property type="nucleotide sequence ID" value="XM_031568272.2"/>
</dbReference>
<proteinExistence type="inferred from homology"/>
<keyword evidence="5" id="KW-0808">Transferase</keyword>
<dbReference type="GO" id="GO:0005524">
    <property type="term" value="F:ATP binding"/>
    <property type="evidence" value="ECO:0007669"/>
    <property type="project" value="UniProtKB-KW"/>
</dbReference>
<evidence type="ECO:0000313" key="11">
    <source>
        <dbReference type="Proteomes" id="UP000515152"/>
    </source>
</evidence>
<feature type="domain" description="MOFRL" evidence="9">
    <location>
        <begin position="402"/>
        <end position="515"/>
    </location>
</feature>
<dbReference type="PANTHER" id="PTHR12227">
    <property type="entry name" value="GLYCERATE KINASE"/>
    <property type="match status" value="1"/>
</dbReference>
<dbReference type="AlphaFoldDB" id="A0A6P8FKF5"/>
<evidence type="ECO:0000256" key="1">
    <source>
        <dbReference type="ARBA" id="ARBA00000694"/>
    </source>
</evidence>